<accession>A0A371EBP4</accession>
<sequence>MSGIELNFLCHRLFIALGTRLVSQKKRKLGEENRRVAKGETKKLLAACFIREVQYPVWLASVVMVRKSSDKWRMCIDYMDLNKACSNDPYPLPNIDQLVDGATRYGLLSVIEAYSEYNQIQMHLEEEAKTTFITDSESATYQWLMDRIFKDHLGWELKVFVDDMVVKSIIDRQHCNTLAQVFTILKKEKLKLNTKKCSFGV</sequence>
<keyword evidence="2" id="KW-1185">Reference proteome</keyword>
<feature type="non-terminal residue" evidence="1">
    <location>
        <position position="1"/>
    </location>
</feature>
<dbReference type="CDD" id="cd01647">
    <property type="entry name" value="RT_LTR"/>
    <property type="match status" value="1"/>
</dbReference>
<dbReference type="InterPro" id="IPR053134">
    <property type="entry name" value="RNA-dir_DNA_polymerase"/>
</dbReference>
<dbReference type="OrthoDB" id="7761855at2759"/>
<dbReference type="Gene3D" id="3.30.70.270">
    <property type="match status" value="1"/>
</dbReference>
<proteinExistence type="predicted"/>
<organism evidence="1 2">
    <name type="scientific">Mucuna pruriens</name>
    <name type="common">Velvet bean</name>
    <name type="synonym">Dolichos pruriens</name>
    <dbReference type="NCBI Taxonomy" id="157652"/>
    <lineage>
        <taxon>Eukaryota</taxon>
        <taxon>Viridiplantae</taxon>
        <taxon>Streptophyta</taxon>
        <taxon>Embryophyta</taxon>
        <taxon>Tracheophyta</taxon>
        <taxon>Spermatophyta</taxon>
        <taxon>Magnoliopsida</taxon>
        <taxon>eudicotyledons</taxon>
        <taxon>Gunneridae</taxon>
        <taxon>Pentapetalae</taxon>
        <taxon>rosids</taxon>
        <taxon>fabids</taxon>
        <taxon>Fabales</taxon>
        <taxon>Fabaceae</taxon>
        <taxon>Papilionoideae</taxon>
        <taxon>50 kb inversion clade</taxon>
        <taxon>NPAAA clade</taxon>
        <taxon>indigoferoid/millettioid clade</taxon>
        <taxon>Phaseoleae</taxon>
        <taxon>Mucuna</taxon>
    </lineage>
</organism>
<comment type="caution">
    <text evidence="1">The sequence shown here is derived from an EMBL/GenBank/DDBJ whole genome shotgun (WGS) entry which is preliminary data.</text>
</comment>
<dbReference type="AlphaFoldDB" id="A0A371EBP4"/>
<dbReference type="InterPro" id="IPR043128">
    <property type="entry name" value="Rev_trsase/Diguanyl_cyclase"/>
</dbReference>
<evidence type="ECO:0000313" key="1">
    <source>
        <dbReference type="EMBL" id="RDX63409.1"/>
    </source>
</evidence>
<dbReference type="EMBL" id="QJKJ01014920">
    <property type="protein sequence ID" value="RDX63409.1"/>
    <property type="molecule type" value="Genomic_DNA"/>
</dbReference>
<dbReference type="InterPro" id="IPR043502">
    <property type="entry name" value="DNA/RNA_pol_sf"/>
</dbReference>
<dbReference type="SUPFAM" id="SSF56672">
    <property type="entry name" value="DNA/RNA polymerases"/>
    <property type="match status" value="1"/>
</dbReference>
<reference evidence="1" key="1">
    <citation type="submission" date="2018-05" db="EMBL/GenBank/DDBJ databases">
        <title>Draft genome of Mucuna pruriens seed.</title>
        <authorList>
            <person name="Nnadi N.E."/>
            <person name="Vos R."/>
            <person name="Hasami M.H."/>
            <person name="Devisetty U.K."/>
            <person name="Aguiy J.C."/>
        </authorList>
    </citation>
    <scope>NUCLEOTIDE SEQUENCE [LARGE SCALE GENOMIC DNA]</scope>
    <source>
        <strain evidence="1">JCA_2017</strain>
    </source>
</reference>
<evidence type="ECO:0008006" key="3">
    <source>
        <dbReference type="Google" id="ProtNLM"/>
    </source>
</evidence>
<gene>
    <name evidence="1" type="ORF">CR513_58160</name>
</gene>
<dbReference type="PANTHER" id="PTHR24559">
    <property type="entry name" value="TRANSPOSON TY3-I GAG-POL POLYPROTEIN"/>
    <property type="match status" value="1"/>
</dbReference>
<dbReference type="Proteomes" id="UP000257109">
    <property type="component" value="Unassembled WGS sequence"/>
</dbReference>
<evidence type="ECO:0000313" key="2">
    <source>
        <dbReference type="Proteomes" id="UP000257109"/>
    </source>
</evidence>
<name>A0A371EBP4_MUCPR</name>
<protein>
    <recommendedName>
        <fullName evidence="3">Reverse transcriptase domain-containing protein</fullName>
    </recommendedName>
</protein>
<dbReference type="Gene3D" id="3.10.10.10">
    <property type="entry name" value="HIV Type 1 Reverse Transcriptase, subunit A, domain 1"/>
    <property type="match status" value="1"/>
</dbReference>
<dbReference type="PANTHER" id="PTHR24559:SF444">
    <property type="entry name" value="REVERSE TRANSCRIPTASE DOMAIN-CONTAINING PROTEIN"/>
    <property type="match status" value="1"/>
</dbReference>